<evidence type="ECO:0000256" key="1">
    <source>
        <dbReference type="ARBA" id="ARBA00001947"/>
    </source>
</evidence>
<dbReference type="Pfam" id="PF01979">
    <property type="entry name" value="Amidohydro_1"/>
    <property type="match status" value="1"/>
</dbReference>
<evidence type="ECO:0000313" key="8">
    <source>
        <dbReference type="Proteomes" id="UP000094622"/>
    </source>
</evidence>
<evidence type="ECO:0000256" key="4">
    <source>
        <dbReference type="ARBA" id="ARBA00022833"/>
    </source>
</evidence>
<dbReference type="InterPro" id="IPR010252">
    <property type="entry name" value="HutF"/>
</dbReference>
<evidence type="ECO:0000256" key="3">
    <source>
        <dbReference type="ARBA" id="ARBA00022801"/>
    </source>
</evidence>
<dbReference type="PANTHER" id="PTHR11271">
    <property type="entry name" value="GUANINE DEAMINASE"/>
    <property type="match status" value="1"/>
</dbReference>
<dbReference type="InterPro" id="IPR055156">
    <property type="entry name" value="HutF-like_N"/>
</dbReference>
<dbReference type="EC" id="3.5.4.32" evidence="7"/>
<dbReference type="AlphaFoldDB" id="A0A1E3H7T2"/>
<dbReference type="InterPro" id="IPR032466">
    <property type="entry name" value="Metal_Hydrolase"/>
</dbReference>
<keyword evidence="3 7" id="KW-0378">Hydrolase</keyword>
<dbReference type="NCBIfam" id="TIGR02022">
    <property type="entry name" value="hutF"/>
    <property type="match status" value="1"/>
</dbReference>
<evidence type="ECO:0000259" key="5">
    <source>
        <dbReference type="Pfam" id="PF01979"/>
    </source>
</evidence>
<dbReference type="GO" id="GO:0005829">
    <property type="term" value="C:cytosol"/>
    <property type="evidence" value="ECO:0007669"/>
    <property type="project" value="TreeGrafter"/>
</dbReference>
<keyword evidence="8" id="KW-1185">Reference proteome</keyword>
<feature type="domain" description="Amidohydrolase-related" evidence="5">
    <location>
        <begin position="54"/>
        <end position="433"/>
    </location>
</feature>
<keyword evidence="4" id="KW-0862">Zinc</keyword>
<evidence type="ECO:0000256" key="2">
    <source>
        <dbReference type="ARBA" id="ARBA00022723"/>
    </source>
</evidence>
<dbReference type="Pfam" id="PF22429">
    <property type="entry name" value="HutF_N"/>
    <property type="match status" value="1"/>
</dbReference>
<accession>A0A1E3H7T2</accession>
<organism evidence="7 8">
    <name type="scientific">Methylobrevis pamukkalensis</name>
    <dbReference type="NCBI Taxonomy" id="1439726"/>
    <lineage>
        <taxon>Bacteria</taxon>
        <taxon>Pseudomonadati</taxon>
        <taxon>Pseudomonadota</taxon>
        <taxon>Alphaproteobacteria</taxon>
        <taxon>Hyphomicrobiales</taxon>
        <taxon>Pleomorphomonadaceae</taxon>
        <taxon>Methylobrevis</taxon>
    </lineage>
</organism>
<protein>
    <submittedName>
        <fullName evidence="7">8-oxoguanine deaminase</fullName>
        <ecNumber evidence="7">3.5.4.32</ecNumber>
    </submittedName>
</protein>
<dbReference type="RefSeq" id="WP_069305548.1">
    <property type="nucleotide sequence ID" value="NZ_MCRJ01000003.1"/>
</dbReference>
<dbReference type="OrthoDB" id="9796020at2"/>
<dbReference type="NCBIfam" id="NF006684">
    <property type="entry name" value="PRK09229.1-5"/>
    <property type="match status" value="1"/>
</dbReference>
<proteinExistence type="predicted"/>
<dbReference type="Gene3D" id="2.30.40.10">
    <property type="entry name" value="Urease, subunit C, domain 1"/>
    <property type="match status" value="1"/>
</dbReference>
<dbReference type="GO" id="GO:0046872">
    <property type="term" value="F:metal ion binding"/>
    <property type="evidence" value="ECO:0007669"/>
    <property type="project" value="UniProtKB-KW"/>
</dbReference>
<dbReference type="EMBL" id="MCRJ01000003">
    <property type="protein sequence ID" value="ODN72399.1"/>
    <property type="molecule type" value="Genomic_DNA"/>
</dbReference>
<dbReference type="InterPro" id="IPR011059">
    <property type="entry name" value="Metal-dep_hydrolase_composite"/>
</dbReference>
<evidence type="ECO:0000259" key="6">
    <source>
        <dbReference type="Pfam" id="PF22429"/>
    </source>
</evidence>
<keyword evidence="2" id="KW-0479">Metal-binding</keyword>
<dbReference type="PANTHER" id="PTHR11271:SF48">
    <property type="entry name" value="AMIDOHYDROLASE-RELATED DOMAIN-CONTAINING PROTEIN"/>
    <property type="match status" value="1"/>
</dbReference>
<comment type="caution">
    <text evidence="7">The sequence shown here is derived from an EMBL/GenBank/DDBJ whole genome shotgun (WGS) entry which is preliminary data.</text>
</comment>
<dbReference type="InterPro" id="IPR051607">
    <property type="entry name" value="Metallo-dep_hydrolases"/>
</dbReference>
<comment type="cofactor">
    <cofactor evidence="1">
        <name>Zn(2+)</name>
        <dbReference type="ChEBI" id="CHEBI:29105"/>
    </cofactor>
</comment>
<dbReference type="Gene3D" id="3.20.20.140">
    <property type="entry name" value="Metal-dependent hydrolases"/>
    <property type="match status" value="1"/>
</dbReference>
<sequence length="459" mass="48928">MSTTAVRHLHARDALLPEGWAEDVRVGVDAAGRIAGVETGVAAAPGDDIAAGPVVPALVDLHSHAFQRAMAGLAEVAGPTEDSFWTWREEMYRIVGLLSPQDAEAVAARLYVDMLKAGFAHICEFHYLHHGADGAPHADPAEMSRRILAAKAAAGIGMTLLPVFYAHGNFGGAAPSPGQRRFLHDLPAFLALMETLGPACTAAGVRLGVAPHSLRAATIDEIRALLAALPADMPVHIHVAEQHREVDDCLAFCGRRPVTYLCDELPVDRRWVLIHATHINAEEVARIAQSGAVVGLCPTTEASLGDGIFPATEFLGQGGVFGVGTDSHVSFSPAEELRQLEYSQRLRDQRRVRVVTGPGRSNGRTLYDTALAGGWQAAGERVHGLRVGAPASLLVLDGEDAFLAAARGDTRLDRWIFALGDRAVRDVMVEGVWRIADRRHADDAAIDAAFAAAIARLSN</sequence>
<evidence type="ECO:0000313" key="7">
    <source>
        <dbReference type="EMBL" id="ODN72399.1"/>
    </source>
</evidence>
<dbReference type="GO" id="GO:0019239">
    <property type="term" value="F:deaminase activity"/>
    <property type="evidence" value="ECO:0007669"/>
    <property type="project" value="TreeGrafter"/>
</dbReference>
<dbReference type="Proteomes" id="UP000094622">
    <property type="component" value="Unassembled WGS sequence"/>
</dbReference>
<dbReference type="SUPFAM" id="SSF51556">
    <property type="entry name" value="Metallo-dependent hydrolases"/>
    <property type="match status" value="1"/>
</dbReference>
<gene>
    <name evidence="7" type="ORF">A6302_00326</name>
</gene>
<dbReference type="GO" id="GO:0102127">
    <property type="term" value="F:8-oxoguanine deaminase activity"/>
    <property type="evidence" value="ECO:0007669"/>
    <property type="project" value="UniProtKB-EC"/>
</dbReference>
<dbReference type="InterPro" id="IPR006680">
    <property type="entry name" value="Amidohydro-rel"/>
</dbReference>
<feature type="domain" description="Formimidoylglutamate deiminase N-terminal" evidence="6">
    <location>
        <begin position="9"/>
        <end position="48"/>
    </location>
</feature>
<dbReference type="PATRIC" id="fig|1439726.3.peg.342"/>
<reference evidence="7 8" key="1">
    <citation type="submission" date="2016-07" db="EMBL/GenBank/DDBJ databases">
        <title>Draft Genome Sequence of Methylobrevis pamukkalensis PK2.</title>
        <authorList>
            <person name="Vasilenko O.V."/>
            <person name="Doronina N.V."/>
            <person name="Shmareva M.N."/>
            <person name="Tarlachkov S.V."/>
            <person name="Mustakhimov I."/>
            <person name="Trotsenko Y.A."/>
        </authorList>
    </citation>
    <scope>NUCLEOTIDE SEQUENCE [LARGE SCALE GENOMIC DNA]</scope>
    <source>
        <strain evidence="7 8">PK2</strain>
    </source>
</reference>
<name>A0A1E3H7T2_9HYPH</name>